<dbReference type="Proteomes" id="UP001172737">
    <property type="component" value="Unassembled WGS sequence"/>
</dbReference>
<dbReference type="RefSeq" id="WP_301120129.1">
    <property type="nucleotide sequence ID" value="NZ_JAUHPX010000001.1"/>
</dbReference>
<feature type="transmembrane region" description="Helical" evidence="1">
    <location>
        <begin position="184"/>
        <end position="206"/>
    </location>
</feature>
<organism evidence="2 3">
    <name type="scientific">Demequina lignilytica</name>
    <dbReference type="NCBI Taxonomy" id="3051663"/>
    <lineage>
        <taxon>Bacteria</taxon>
        <taxon>Bacillati</taxon>
        <taxon>Actinomycetota</taxon>
        <taxon>Actinomycetes</taxon>
        <taxon>Micrococcales</taxon>
        <taxon>Demequinaceae</taxon>
        <taxon>Demequina</taxon>
    </lineage>
</organism>
<feature type="transmembrane region" description="Helical" evidence="1">
    <location>
        <begin position="128"/>
        <end position="150"/>
    </location>
</feature>
<keyword evidence="1" id="KW-0812">Transmembrane</keyword>
<protein>
    <recommendedName>
        <fullName evidence="4">DUF1648 domain-containing protein</fullName>
    </recommendedName>
</protein>
<evidence type="ECO:0008006" key="4">
    <source>
        <dbReference type="Google" id="ProtNLM"/>
    </source>
</evidence>
<feature type="transmembrane region" description="Helical" evidence="1">
    <location>
        <begin position="12"/>
        <end position="35"/>
    </location>
</feature>
<feature type="transmembrane region" description="Helical" evidence="1">
    <location>
        <begin position="55"/>
        <end position="78"/>
    </location>
</feature>
<dbReference type="EMBL" id="JAUHPX010000001">
    <property type="protein sequence ID" value="MDN4487111.1"/>
    <property type="molecule type" value="Genomic_DNA"/>
</dbReference>
<name>A0AAW7M5B7_9MICO</name>
<keyword evidence="3" id="KW-1185">Reference proteome</keyword>
<evidence type="ECO:0000256" key="1">
    <source>
        <dbReference type="SAM" id="Phobius"/>
    </source>
</evidence>
<dbReference type="AlphaFoldDB" id="A0AAW7M5B7"/>
<comment type="caution">
    <text evidence="2">The sequence shown here is derived from an EMBL/GenBank/DDBJ whole genome shotgun (WGS) entry which is preliminary data.</text>
</comment>
<reference evidence="2" key="1">
    <citation type="submission" date="2023-06" db="EMBL/GenBank/DDBJ databases">
        <title>Sysu t00039.</title>
        <authorList>
            <person name="Gao L."/>
            <person name="Fang B.-Z."/>
            <person name="Li W.-J."/>
        </authorList>
    </citation>
    <scope>NUCLEOTIDE SEQUENCE</scope>
    <source>
        <strain evidence="2">SYSU T00039</strain>
    </source>
</reference>
<keyword evidence="1" id="KW-1133">Transmembrane helix</keyword>
<gene>
    <name evidence="2" type="ORF">QQX10_02905</name>
</gene>
<proteinExistence type="predicted"/>
<evidence type="ECO:0000313" key="2">
    <source>
        <dbReference type="EMBL" id="MDN4487111.1"/>
    </source>
</evidence>
<feature type="transmembrane region" description="Helical" evidence="1">
    <location>
        <begin position="90"/>
        <end position="116"/>
    </location>
</feature>
<keyword evidence="1" id="KW-0472">Membrane</keyword>
<feature type="transmembrane region" description="Helical" evidence="1">
    <location>
        <begin position="212"/>
        <end position="234"/>
    </location>
</feature>
<sequence length="333" mass="33300">MSVPHDTAASRAIAVGVIAPVAVAATAVVVQLLMLGDLPDPVATHWGPSGVDGFAPAWTVPLMTALLAGGLPLLMSAIAVPPIRAGERGFVLRLLIAMAVGLGVFLALILTGSLVLQRGLEDAADAGSVLPVVAMAVPIGLAVGGAGWLLQPRHEAAPVAATPVAPLERRPGERTMWFGRAEMAPLPLGALLGATVLLGVLALVIGLTSDPVAAWVLAGTAVLIGTLVATLTVFRVRVDAAGLTVRSAAGLVRMGVPASDVAGVAVTEVKGLSQYGGFGIRSIPGATAVVLRSGAALEVTRVNGRRFVVTLDDAGGAAAVLAAVAEDARAAQD</sequence>
<accession>A0AAW7M5B7</accession>
<evidence type="ECO:0000313" key="3">
    <source>
        <dbReference type="Proteomes" id="UP001172737"/>
    </source>
</evidence>